<dbReference type="CDD" id="cd07562">
    <property type="entry name" value="Peptidase_S41_TRI"/>
    <property type="match status" value="1"/>
</dbReference>
<comment type="caution">
    <text evidence="10">The sequence shown here is derived from an EMBL/GenBank/DDBJ whole genome shotgun (WGS) entry which is preliminary data.</text>
</comment>
<keyword evidence="4" id="KW-0645">Protease</keyword>
<dbReference type="Pfam" id="PF14684">
    <property type="entry name" value="Tricorn_C1"/>
    <property type="match status" value="1"/>
</dbReference>
<dbReference type="EMBL" id="BRYB01000962">
    <property type="protein sequence ID" value="GMI40904.1"/>
    <property type="molecule type" value="Genomic_DNA"/>
</dbReference>
<dbReference type="InterPro" id="IPR029045">
    <property type="entry name" value="ClpP/crotonase-like_dom_sf"/>
</dbReference>
<feature type="region of interest" description="Disordered" evidence="8">
    <location>
        <begin position="566"/>
        <end position="594"/>
    </location>
</feature>
<evidence type="ECO:0000256" key="3">
    <source>
        <dbReference type="ARBA" id="ARBA00022490"/>
    </source>
</evidence>
<dbReference type="SMART" id="SM00245">
    <property type="entry name" value="TSPc"/>
    <property type="match status" value="1"/>
</dbReference>
<evidence type="ECO:0000259" key="9">
    <source>
        <dbReference type="SMART" id="SM00245"/>
    </source>
</evidence>
<feature type="coiled-coil region" evidence="7">
    <location>
        <begin position="1222"/>
        <end position="1271"/>
    </location>
</feature>
<name>A0ABQ6N601_9STRA</name>
<dbReference type="SUPFAM" id="SSF69322">
    <property type="entry name" value="Tricorn protease domain 2"/>
    <property type="match status" value="1"/>
</dbReference>
<evidence type="ECO:0000313" key="11">
    <source>
        <dbReference type="Proteomes" id="UP001165060"/>
    </source>
</evidence>
<dbReference type="Proteomes" id="UP001165060">
    <property type="component" value="Unassembled WGS sequence"/>
</dbReference>
<evidence type="ECO:0000313" key="10">
    <source>
        <dbReference type="EMBL" id="GMI40904.1"/>
    </source>
</evidence>
<evidence type="ECO:0000256" key="1">
    <source>
        <dbReference type="ARBA" id="ARBA00004496"/>
    </source>
</evidence>
<dbReference type="InterPro" id="IPR012393">
    <property type="entry name" value="Tricorn_protease"/>
</dbReference>
<reference evidence="10 11" key="1">
    <citation type="journal article" date="2023" name="Commun. Biol.">
        <title>Genome analysis of Parmales, the sister group of diatoms, reveals the evolutionary specialization of diatoms from phago-mixotrophs to photoautotrophs.</title>
        <authorList>
            <person name="Ban H."/>
            <person name="Sato S."/>
            <person name="Yoshikawa S."/>
            <person name="Yamada K."/>
            <person name="Nakamura Y."/>
            <person name="Ichinomiya M."/>
            <person name="Sato N."/>
            <person name="Blanc-Mathieu R."/>
            <person name="Endo H."/>
            <person name="Kuwata A."/>
            <person name="Ogata H."/>
        </authorList>
    </citation>
    <scope>NUCLEOTIDE SEQUENCE [LARGE SCALE GENOMIC DNA]</scope>
</reference>
<evidence type="ECO:0000256" key="2">
    <source>
        <dbReference type="ARBA" id="ARBA00008524"/>
    </source>
</evidence>
<organism evidence="10 11">
    <name type="scientific">Tetraparma gracilis</name>
    <dbReference type="NCBI Taxonomy" id="2962635"/>
    <lineage>
        <taxon>Eukaryota</taxon>
        <taxon>Sar</taxon>
        <taxon>Stramenopiles</taxon>
        <taxon>Ochrophyta</taxon>
        <taxon>Bolidophyceae</taxon>
        <taxon>Parmales</taxon>
        <taxon>Triparmaceae</taxon>
        <taxon>Tetraparma</taxon>
    </lineage>
</organism>
<keyword evidence="11" id="KW-1185">Reference proteome</keyword>
<keyword evidence="6" id="KW-0720">Serine protease</keyword>
<dbReference type="PANTHER" id="PTHR43253:SF1">
    <property type="entry name" value="TRICORN PROTEASE HOMOLOG 2-RELATED"/>
    <property type="match status" value="1"/>
</dbReference>
<dbReference type="InterPro" id="IPR028204">
    <property type="entry name" value="Tricorn_C1"/>
</dbReference>
<feature type="compositionally biased region" description="Acidic residues" evidence="8">
    <location>
        <begin position="570"/>
        <end position="586"/>
    </location>
</feature>
<dbReference type="Gene3D" id="3.90.226.10">
    <property type="entry name" value="2-enoyl-CoA Hydratase, Chain A, domain 1"/>
    <property type="match status" value="1"/>
</dbReference>
<dbReference type="Gene3D" id="3.30.750.44">
    <property type="match status" value="1"/>
</dbReference>
<protein>
    <recommendedName>
        <fullName evidence="9">Tail specific protease domain-containing protein</fullName>
    </recommendedName>
</protein>
<keyword evidence="7" id="KW-0175">Coiled coil</keyword>
<dbReference type="Pfam" id="PF03572">
    <property type="entry name" value="Peptidase_S41"/>
    <property type="match status" value="1"/>
</dbReference>
<evidence type="ECO:0000256" key="6">
    <source>
        <dbReference type="ARBA" id="ARBA00022825"/>
    </source>
</evidence>
<dbReference type="SUPFAM" id="SSF50156">
    <property type="entry name" value="PDZ domain-like"/>
    <property type="match status" value="1"/>
</dbReference>
<evidence type="ECO:0000256" key="7">
    <source>
        <dbReference type="SAM" id="Coils"/>
    </source>
</evidence>
<comment type="subcellular location">
    <subcellularLocation>
        <location evidence="1">Cytoplasm</location>
    </subcellularLocation>
</comment>
<comment type="similarity">
    <text evidence="2">Belongs to the peptidase S41B family.</text>
</comment>
<feature type="domain" description="Tail specific protease" evidence="9">
    <location>
        <begin position="905"/>
        <end position="1106"/>
    </location>
</feature>
<dbReference type="PANTHER" id="PTHR43253">
    <property type="entry name" value="TRICORN PROTEASE HOMOLOG 2-RELATED"/>
    <property type="match status" value="1"/>
</dbReference>
<feature type="region of interest" description="Disordered" evidence="8">
    <location>
        <begin position="1288"/>
        <end position="1309"/>
    </location>
</feature>
<sequence length="1309" mass="141615">MPFSLQPAGSPWAWAGAYAQQPSLANGTLAFVSGGDVRLARSPYSSSFPVTSGLGNELHPSLSPSASLLAYSATYSGERDLYLLPLSATSPPAGAAPPLRLTYGLHVSAVLSWSSPTSLLLTARSSSPARPGTTCYELSLPAAPEAHAEVEPLPLARCVEATPESPASGCRYFVRHTQGSQTYGYVGGTAPFLSLSCAASPLAPSLTRDYPGTSRSPHLYPFAGRAADVVLYLSDQREPGDPKPGYTNVWALLLSADNTEDSRVRITSTLCNELSISDLSVDQTSGDIVVRRGPDLHLISREEVLRVIGDPSTSDPPVSLLLRPSSPSDFSQLLPREIPAALSHVTSLDALSSSSPSSPLTSVLSLFFNATHAVSVKTDPSSPTAEVVLTLSHLRSGAESVLYPPSPGSTASGGLGSPVPGGAVTNGLQVAWSDTDGRVVVLDVAAGTLRRVETWAREFGELRFDGRYLLATFESRANGFSQIGIADATADPIAFNVATSPVGNSEAPVLLRGPSSSVSTVAFLSDRDVVSEVSSPWGSRAPNPHFKRRSRLFFIDVQPRDSKDYVRELGDEEPPPEDEEPGEEVPIDFGPPPTPPSSYSAFAASAYAAEQVPALDFSSLLSQTTDLTHLSFLTSNESPPGTSTLSLLDLSSYEITPVVEVLTCDVSSDRSQLICLLPPAAPPAADEILVLENTAAGMSLAGAKLASLDFTLPVNPKLEFMQMFGDGWRMLRDYFYDPEMHGVDWPAMFEKYLPYLSRVSVREELDDLFEHMSAELSALHVFVYGGEYRSPFTDARELRGHSIGSLCVDSSWNEEAGGYEINNMFETNPHFPTVDDQFRTNPLSPSFLKRSGQVGAEAGDVIVAIDNVDARSMPDLGFGLKGKTGSSVKVELLRGSSGERDSVVTKVISFAACDDIKYAAWEWRTRQQAQVLAAEAGLEGGIGYVHMRSMSGASAEDQFVRGYFEDVDKIGFVVDVRDNRGGSIDSWLLDVFSKKAWMWWQSRNANITNGGLGHDQRGAFMGSVVVLTNEHTASDGEGFSRGMKTLGLAKLVGTRTWGGGIWLSSDNRLVDGGLGASAPEVGTYNDEWGWGLGIENMGVEPDVVVDNDVKEEFGGRDRQLEKAIEVLRDMVLEKGEIQPNRPPGVKKVVDNIQQYHAQREAGFDSRFGVGTHLSSYNALHDSNMRHFFENSTVQAHLYRSGQIDKAGRVIDLDRNASKLHIIEKEFQNAERAEESRQKEEGEMRRRVQLKRNQALQKARREEKLIRMKEDRKIRQEIVLATREAQGLLVPSPSMGGKKKGTKKKAIAAA</sequence>
<dbReference type="InterPro" id="IPR005151">
    <property type="entry name" value="Tail-specific_protease"/>
</dbReference>
<evidence type="ECO:0000256" key="5">
    <source>
        <dbReference type="ARBA" id="ARBA00022801"/>
    </source>
</evidence>
<dbReference type="InterPro" id="IPR036034">
    <property type="entry name" value="PDZ_sf"/>
</dbReference>
<keyword evidence="5" id="KW-0378">Hydrolase</keyword>
<feature type="compositionally biased region" description="Basic residues" evidence="8">
    <location>
        <begin position="1296"/>
        <end position="1309"/>
    </location>
</feature>
<dbReference type="SUPFAM" id="SSF52096">
    <property type="entry name" value="ClpP/crotonase"/>
    <property type="match status" value="1"/>
</dbReference>
<evidence type="ECO:0000256" key="8">
    <source>
        <dbReference type="SAM" id="MobiDB-lite"/>
    </source>
</evidence>
<gene>
    <name evidence="10" type="ORF">TeGR_g13626</name>
</gene>
<dbReference type="Gene3D" id="2.120.10.60">
    <property type="entry name" value="Tricorn protease N-terminal domain"/>
    <property type="match status" value="1"/>
</dbReference>
<accession>A0ABQ6N601</accession>
<evidence type="ECO:0000256" key="4">
    <source>
        <dbReference type="ARBA" id="ARBA00022670"/>
    </source>
</evidence>
<keyword evidence="3" id="KW-0963">Cytoplasm</keyword>
<proteinExistence type="inferred from homology"/>